<reference evidence="1 2" key="1">
    <citation type="journal article" date="2015" name="Stand. Genomic Sci.">
        <title>Genomic Encyclopedia of Bacterial and Archaeal Type Strains, Phase III: the genomes of soil and plant-associated and newly described type strains.</title>
        <authorList>
            <person name="Whitman W.B."/>
            <person name="Woyke T."/>
            <person name="Klenk H.P."/>
            <person name="Zhou Y."/>
            <person name="Lilburn T.G."/>
            <person name="Beck B.J."/>
            <person name="De Vos P."/>
            <person name="Vandamme P."/>
            <person name="Eisen J.A."/>
            <person name="Garrity G."/>
            <person name="Hugenholtz P."/>
            <person name="Kyrpides N.C."/>
        </authorList>
    </citation>
    <scope>NUCLEOTIDE SEQUENCE [LARGE SCALE GENOMIC DNA]</scope>
    <source>
        <strain evidence="1 2">CGMCC 1.10115</strain>
    </source>
</reference>
<organism evidence="1 2">
    <name type="scientific">Cytobacillus oceanisediminis</name>
    <dbReference type="NCBI Taxonomy" id="665099"/>
    <lineage>
        <taxon>Bacteria</taxon>
        <taxon>Bacillati</taxon>
        <taxon>Bacillota</taxon>
        <taxon>Bacilli</taxon>
        <taxon>Bacillales</taxon>
        <taxon>Bacillaceae</taxon>
        <taxon>Cytobacillus</taxon>
    </lineage>
</organism>
<gene>
    <name evidence="1" type="ORF">IQ19_00472</name>
</gene>
<protein>
    <submittedName>
        <fullName evidence="1">Uncharacterized protein</fullName>
    </submittedName>
</protein>
<dbReference type="EMBL" id="VLKI01000001">
    <property type="protein sequence ID" value="TWH91022.1"/>
    <property type="molecule type" value="Genomic_DNA"/>
</dbReference>
<evidence type="ECO:0000313" key="1">
    <source>
        <dbReference type="EMBL" id="TWH91022.1"/>
    </source>
</evidence>
<evidence type="ECO:0000313" key="2">
    <source>
        <dbReference type="Proteomes" id="UP000318667"/>
    </source>
</evidence>
<comment type="caution">
    <text evidence="1">The sequence shown here is derived from an EMBL/GenBank/DDBJ whole genome shotgun (WGS) entry which is preliminary data.</text>
</comment>
<accession>A0A562K6H1</accession>
<dbReference type="Proteomes" id="UP000318667">
    <property type="component" value="Unassembled WGS sequence"/>
</dbReference>
<dbReference type="AlphaFoldDB" id="A0A562K6H1"/>
<sequence length="54" mass="6480">MERKEYEWVKENREVLFDFCSKMDPNDFTRAMGFLAGRSVEKERGKSPTFICRN</sequence>
<name>A0A562K6H1_9BACI</name>
<proteinExistence type="predicted"/>
<keyword evidence="2" id="KW-1185">Reference proteome</keyword>